<dbReference type="EMBL" id="JBHUHZ010000003">
    <property type="protein sequence ID" value="MFD2164164.1"/>
    <property type="molecule type" value="Genomic_DNA"/>
</dbReference>
<dbReference type="Gene3D" id="2.120.10.30">
    <property type="entry name" value="TolB, C-terminal domain"/>
    <property type="match status" value="1"/>
</dbReference>
<evidence type="ECO:0000259" key="3">
    <source>
        <dbReference type="Pfam" id="PF08450"/>
    </source>
</evidence>
<dbReference type="PRINTS" id="PR01790">
    <property type="entry name" value="SMP30FAMILY"/>
</dbReference>
<sequence>MSLFTKRIKINTPKLLSALAFSLLTDICLAQTPPAAVLEEIDPGLRKIVTQAFKAEIIAEGFDWSEGPLWVESKQMLLFSDVPKNIIYKWTSEKGKEIYLSPSGYTGTRPRGGEPGSNGLLLNPKGQLVLCQHGDRKMAMMDASLDHPLPKFVTLADNYRGKKFDSPNDAAYHPNGTLYFTDPPYGLERNIRDSSKAAPYQGVYKLSKNGHVDLLADTISRPNGIAIFPGGKRILIANSDRAKPFWYVYELDSEGRLIKGKIFSTTLGTNKTDRGLPDGLKIDKQGNVFASGPGGIWIFNKDGRILGKIRVPSLVSNCALSADGKTLFLTADMNVLRIRLR</sequence>
<dbReference type="PANTHER" id="PTHR47572">
    <property type="entry name" value="LIPOPROTEIN-RELATED"/>
    <property type="match status" value="1"/>
</dbReference>
<evidence type="ECO:0000313" key="4">
    <source>
        <dbReference type="EMBL" id="MFD2164164.1"/>
    </source>
</evidence>
<feature type="chain" id="PRO_5047109087" evidence="2">
    <location>
        <begin position="31"/>
        <end position="341"/>
    </location>
</feature>
<evidence type="ECO:0000313" key="5">
    <source>
        <dbReference type="Proteomes" id="UP001597387"/>
    </source>
</evidence>
<dbReference type="Pfam" id="PF08450">
    <property type="entry name" value="SGL"/>
    <property type="match status" value="1"/>
</dbReference>
<feature type="signal peptide" evidence="2">
    <location>
        <begin position="1"/>
        <end position="30"/>
    </location>
</feature>
<feature type="domain" description="SMP-30/Gluconolactonase/LRE-like region" evidence="3">
    <location>
        <begin position="64"/>
        <end position="331"/>
    </location>
</feature>
<proteinExistence type="predicted"/>
<accession>A0ABW4ZPV5</accession>
<keyword evidence="5" id="KW-1185">Reference proteome</keyword>
<reference evidence="5" key="1">
    <citation type="journal article" date="2019" name="Int. J. Syst. Evol. Microbiol.">
        <title>The Global Catalogue of Microorganisms (GCM) 10K type strain sequencing project: providing services to taxonomists for standard genome sequencing and annotation.</title>
        <authorList>
            <consortium name="The Broad Institute Genomics Platform"/>
            <consortium name="The Broad Institute Genome Sequencing Center for Infectious Disease"/>
            <person name="Wu L."/>
            <person name="Ma J."/>
        </authorList>
    </citation>
    <scope>NUCLEOTIDE SEQUENCE [LARGE SCALE GENOMIC DNA]</scope>
    <source>
        <strain evidence="5">KCTC 42217</strain>
    </source>
</reference>
<dbReference type="Proteomes" id="UP001597387">
    <property type="component" value="Unassembled WGS sequence"/>
</dbReference>
<name>A0ABW4ZPV5_9SPHI</name>
<keyword evidence="2" id="KW-0732">Signal</keyword>
<evidence type="ECO:0000256" key="2">
    <source>
        <dbReference type="SAM" id="SignalP"/>
    </source>
</evidence>
<protein>
    <submittedName>
        <fullName evidence="4">SMP-30/gluconolactonase/LRE family protein</fullName>
    </submittedName>
</protein>
<dbReference type="InterPro" id="IPR051262">
    <property type="entry name" value="SMP-30/CGR1_Lactonase"/>
</dbReference>
<dbReference type="PANTHER" id="PTHR47572:SF4">
    <property type="entry name" value="LACTONASE DRP35"/>
    <property type="match status" value="1"/>
</dbReference>
<comment type="caution">
    <text evidence="4">The sequence shown here is derived from an EMBL/GenBank/DDBJ whole genome shotgun (WGS) entry which is preliminary data.</text>
</comment>
<keyword evidence="1" id="KW-0378">Hydrolase</keyword>
<dbReference type="RefSeq" id="WP_255904442.1">
    <property type="nucleotide sequence ID" value="NZ_JAFMZO010000004.1"/>
</dbReference>
<organism evidence="4 5">
    <name type="scientific">Paradesertivirga mongoliensis</name>
    <dbReference type="NCBI Taxonomy" id="2100740"/>
    <lineage>
        <taxon>Bacteria</taxon>
        <taxon>Pseudomonadati</taxon>
        <taxon>Bacteroidota</taxon>
        <taxon>Sphingobacteriia</taxon>
        <taxon>Sphingobacteriales</taxon>
        <taxon>Sphingobacteriaceae</taxon>
        <taxon>Paradesertivirga</taxon>
    </lineage>
</organism>
<dbReference type="SUPFAM" id="SSF63829">
    <property type="entry name" value="Calcium-dependent phosphotriesterase"/>
    <property type="match status" value="1"/>
</dbReference>
<evidence type="ECO:0000256" key="1">
    <source>
        <dbReference type="ARBA" id="ARBA00022801"/>
    </source>
</evidence>
<dbReference type="InterPro" id="IPR013658">
    <property type="entry name" value="SGL"/>
</dbReference>
<gene>
    <name evidence="4" type="ORF">ACFSJU_17275</name>
</gene>
<dbReference type="InterPro" id="IPR005511">
    <property type="entry name" value="SMP-30"/>
</dbReference>
<dbReference type="InterPro" id="IPR011042">
    <property type="entry name" value="6-blade_b-propeller_TolB-like"/>
</dbReference>